<dbReference type="SUPFAM" id="SSF57667">
    <property type="entry name" value="beta-beta-alpha zinc fingers"/>
    <property type="match status" value="3"/>
</dbReference>
<protein>
    <recommendedName>
        <fullName evidence="11">C2H2-type domain-containing protein</fullName>
    </recommendedName>
</protein>
<evidence type="ECO:0000313" key="12">
    <source>
        <dbReference type="EnsemblMetazoa" id="XP_050516037.1"/>
    </source>
</evidence>
<keyword evidence="5" id="KW-0862">Zinc</keyword>
<dbReference type="Proteomes" id="UP001652700">
    <property type="component" value="Unplaced"/>
</dbReference>
<proteinExistence type="predicted"/>
<dbReference type="InterPro" id="IPR050457">
    <property type="entry name" value="ZnFinger_BTB_dom_contain"/>
</dbReference>
<keyword evidence="9" id="KW-0539">Nucleus</keyword>
<comment type="subcellular location">
    <subcellularLocation>
        <location evidence="1">Nucleus</location>
    </subcellularLocation>
</comment>
<accession>A0ABM5L0S1</accession>
<sequence>MTCPDLWTFASLPSYLKSRELPTTVQYVKNKSNSSFPYNDMKTDASSLLTNDDRSDSNLNPDITSTTNVNTGGQRFVCIISKKPLSTNNYRLVKHMRIHTEEKPFECEMCAKQFSTKQMLNTHMRVHTDEKPFEYEICSKQFSIKSNLTVHKQLHTGEKPFVCEICIKQCSTKDHLKTHMRVHSTKEFKSHITVRTGETPFKCEICTKQFSTKAY</sequence>
<dbReference type="Pfam" id="PF00096">
    <property type="entry name" value="zf-C2H2"/>
    <property type="match status" value="1"/>
</dbReference>
<evidence type="ECO:0000313" key="13">
    <source>
        <dbReference type="Proteomes" id="UP001652700"/>
    </source>
</evidence>
<dbReference type="EnsemblMetazoa" id="XM_050660080.1">
    <property type="protein sequence ID" value="XP_050516037.1"/>
    <property type="gene ID" value="LOC126890914"/>
</dbReference>
<keyword evidence="2" id="KW-0479">Metal-binding</keyword>
<dbReference type="PANTHER" id="PTHR46105:SF5">
    <property type="entry name" value="ZINC FINGER AND BTB DOMAIN-CONTAINING PROTEIN 44 ISOFORM X1"/>
    <property type="match status" value="1"/>
</dbReference>
<evidence type="ECO:0000256" key="1">
    <source>
        <dbReference type="ARBA" id="ARBA00004123"/>
    </source>
</evidence>
<reference evidence="12" key="1">
    <citation type="submission" date="2025-05" db="UniProtKB">
        <authorList>
            <consortium name="EnsemblMetazoa"/>
        </authorList>
    </citation>
    <scope>IDENTIFICATION</scope>
</reference>
<dbReference type="PROSITE" id="PS50157">
    <property type="entry name" value="ZINC_FINGER_C2H2_2"/>
    <property type="match status" value="3"/>
</dbReference>
<evidence type="ECO:0000256" key="2">
    <source>
        <dbReference type="ARBA" id="ARBA00022723"/>
    </source>
</evidence>
<dbReference type="InterPro" id="IPR036236">
    <property type="entry name" value="Znf_C2H2_sf"/>
</dbReference>
<feature type="domain" description="C2H2-type" evidence="11">
    <location>
        <begin position="161"/>
        <end position="188"/>
    </location>
</feature>
<dbReference type="PANTHER" id="PTHR46105">
    <property type="entry name" value="AGAP004733-PA"/>
    <property type="match status" value="1"/>
</dbReference>
<keyword evidence="6" id="KW-0805">Transcription regulation</keyword>
<evidence type="ECO:0000256" key="5">
    <source>
        <dbReference type="ARBA" id="ARBA00022833"/>
    </source>
</evidence>
<organism evidence="12 13">
    <name type="scientific">Diabrotica virgifera virgifera</name>
    <name type="common">western corn rootworm</name>
    <dbReference type="NCBI Taxonomy" id="50390"/>
    <lineage>
        <taxon>Eukaryota</taxon>
        <taxon>Metazoa</taxon>
        <taxon>Ecdysozoa</taxon>
        <taxon>Arthropoda</taxon>
        <taxon>Hexapoda</taxon>
        <taxon>Insecta</taxon>
        <taxon>Pterygota</taxon>
        <taxon>Neoptera</taxon>
        <taxon>Endopterygota</taxon>
        <taxon>Coleoptera</taxon>
        <taxon>Polyphaga</taxon>
        <taxon>Cucujiformia</taxon>
        <taxon>Chrysomeloidea</taxon>
        <taxon>Chrysomelidae</taxon>
        <taxon>Galerucinae</taxon>
        <taxon>Diabroticina</taxon>
        <taxon>Diabroticites</taxon>
        <taxon>Diabrotica</taxon>
    </lineage>
</organism>
<keyword evidence="3" id="KW-0677">Repeat</keyword>
<evidence type="ECO:0000256" key="10">
    <source>
        <dbReference type="PROSITE-ProRule" id="PRU00042"/>
    </source>
</evidence>
<dbReference type="Gene3D" id="3.30.160.60">
    <property type="entry name" value="Classic Zinc Finger"/>
    <property type="match status" value="5"/>
</dbReference>
<keyword evidence="13" id="KW-1185">Reference proteome</keyword>
<keyword evidence="8" id="KW-0804">Transcription</keyword>
<dbReference type="GeneID" id="126890914"/>
<dbReference type="RefSeq" id="XP_050516037.1">
    <property type="nucleotide sequence ID" value="XM_050660080.1"/>
</dbReference>
<evidence type="ECO:0000256" key="8">
    <source>
        <dbReference type="ARBA" id="ARBA00023163"/>
    </source>
</evidence>
<evidence type="ECO:0000256" key="3">
    <source>
        <dbReference type="ARBA" id="ARBA00022737"/>
    </source>
</evidence>
<keyword evidence="4 10" id="KW-0863">Zinc-finger</keyword>
<dbReference type="PROSITE" id="PS00028">
    <property type="entry name" value="ZINC_FINGER_C2H2_1"/>
    <property type="match status" value="2"/>
</dbReference>
<feature type="domain" description="C2H2-type" evidence="11">
    <location>
        <begin position="105"/>
        <end position="132"/>
    </location>
</feature>
<evidence type="ECO:0000259" key="11">
    <source>
        <dbReference type="PROSITE" id="PS50157"/>
    </source>
</evidence>
<evidence type="ECO:0000256" key="9">
    <source>
        <dbReference type="ARBA" id="ARBA00023242"/>
    </source>
</evidence>
<evidence type="ECO:0000256" key="7">
    <source>
        <dbReference type="ARBA" id="ARBA00023125"/>
    </source>
</evidence>
<dbReference type="InterPro" id="IPR013087">
    <property type="entry name" value="Znf_C2H2_type"/>
</dbReference>
<name>A0ABM5L0S1_DIAVI</name>
<keyword evidence="7" id="KW-0238">DNA-binding</keyword>
<evidence type="ECO:0000256" key="4">
    <source>
        <dbReference type="ARBA" id="ARBA00022771"/>
    </source>
</evidence>
<feature type="domain" description="C2H2-type" evidence="11">
    <location>
        <begin position="133"/>
        <end position="160"/>
    </location>
</feature>
<evidence type="ECO:0000256" key="6">
    <source>
        <dbReference type="ARBA" id="ARBA00023015"/>
    </source>
</evidence>
<dbReference type="SMART" id="SM00355">
    <property type="entry name" value="ZnF_C2H2"/>
    <property type="match status" value="3"/>
</dbReference>
<dbReference type="Pfam" id="PF13894">
    <property type="entry name" value="zf-C2H2_4"/>
    <property type="match status" value="1"/>
</dbReference>